<dbReference type="GO" id="GO:0004370">
    <property type="term" value="F:glycerol kinase activity"/>
    <property type="evidence" value="ECO:0007669"/>
    <property type="project" value="TreeGrafter"/>
</dbReference>
<evidence type="ECO:0000256" key="2">
    <source>
        <dbReference type="ARBA" id="ARBA00022679"/>
    </source>
</evidence>
<keyword evidence="5" id="KW-0067">ATP-binding</keyword>
<dbReference type="Pfam" id="PF02782">
    <property type="entry name" value="FGGY_C"/>
    <property type="match status" value="1"/>
</dbReference>
<dbReference type="GO" id="GO:0005829">
    <property type="term" value="C:cytosol"/>
    <property type="evidence" value="ECO:0007669"/>
    <property type="project" value="TreeGrafter"/>
</dbReference>
<dbReference type="PANTHER" id="PTHR10196">
    <property type="entry name" value="SUGAR KINASE"/>
    <property type="match status" value="1"/>
</dbReference>
<dbReference type="GO" id="GO:0019563">
    <property type="term" value="P:glycerol catabolic process"/>
    <property type="evidence" value="ECO:0007669"/>
    <property type="project" value="TreeGrafter"/>
</dbReference>
<dbReference type="AlphaFoldDB" id="A0A4R2N7V5"/>
<reference evidence="8 9" key="1">
    <citation type="submission" date="2019-03" db="EMBL/GenBank/DDBJ databases">
        <title>Genomic Encyclopedia of Type Strains, Phase IV (KMG-IV): sequencing the most valuable type-strain genomes for metagenomic binning, comparative biology and taxonomic classification.</title>
        <authorList>
            <person name="Goeker M."/>
        </authorList>
    </citation>
    <scope>NUCLEOTIDE SEQUENCE [LARGE SCALE GENOMIC DNA]</scope>
    <source>
        <strain evidence="8 9">DSM 16380</strain>
    </source>
</reference>
<keyword evidence="2" id="KW-0808">Transferase</keyword>
<keyword evidence="6" id="KW-0472">Membrane</keyword>
<keyword evidence="9" id="KW-1185">Reference proteome</keyword>
<evidence type="ECO:0000256" key="4">
    <source>
        <dbReference type="ARBA" id="ARBA00022777"/>
    </source>
</evidence>
<evidence type="ECO:0000256" key="1">
    <source>
        <dbReference type="ARBA" id="ARBA00009156"/>
    </source>
</evidence>
<comment type="similarity">
    <text evidence="1">Belongs to the FGGY kinase family.</text>
</comment>
<evidence type="ECO:0000256" key="3">
    <source>
        <dbReference type="ARBA" id="ARBA00022741"/>
    </source>
</evidence>
<evidence type="ECO:0000259" key="7">
    <source>
        <dbReference type="Pfam" id="PF02782"/>
    </source>
</evidence>
<keyword evidence="6" id="KW-1133">Transmembrane helix</keyword>
<proteinExistence type="inferred from homology"/>
<evidence type="ECO:0000313" key="8">
    <source>
        <dbReference type="EMBL" id="TCP17030.1"/>
    </source>
</evidence>
<dbReference type="Proteomes" id="UP000295537">
    <property type="component" value="Unassembled WGS sequence"/>
</dbReference>
<protein>
    <submittedName>
        <fullName evidence="8">Carbohydrate kinase of FGGY family protein</fullName>
    </submittedName>
</protein>
<dbReference type="PANTHER" id="PTHR10196:SF69">
    <property type="entry name" value="GLYCEROL KINASE"/>
    <property type="match status" value="1"/>
</dbReference>
<evidence type="ECO:0000256" key="6">
    <source>
        <dbReference type="SAM" id="Phobius"/>
    </source>
</evidence>
<dbReference type="InterPro" id="IPR018485">
    <property type="entry name" value="FGGY_C"/>
</dbReference>
<name>A0A4R2N7V5_9PAST</name>
<dbReference type="GO" id="GO:0005524">
    <property type="term" value="F:ATP binding"/>
    <property type="evidence" value="ECO:0007669"/>
    <property type="project" value="UniProtKB-KW"/>
</dbReference>
<dbReference type="Gene3D" id="3.30.420.40">
    <property type="match status" value="1"/>
</dbReference>
<dbReference type="SUPFAM" id="SSF53067">
    <property type="entry name" value="Actin-like ATPase domain"/>
    <property type="match status" value="1"/>
</dbReference>
<sequence>MQFQADILDTKVERPEVKEVTALGAAYLAGLAVGFFLYHKIDDEEKHSKHYKGWKKAVSRSLEWAKEDL</sequence>
<organism evidence="8 9">
    <name type="scientific">Nicoletella semolina</name>
    <dbReference type="NCBI Taxonomy" id="271160"/>
    <lineage>
        <taxon>Bacteria</taxon>
        <taxon>Pseudomonadati</taxon>
        <taxon>Pseudomonadota</taxon>
        <taxon>Gammaproteobacteria</taxon>
        <taxon>Pasteurellales</taxon>
        <taxon>Pasteurellaceae</taxon>
        <taxon>Nicoletella</taxon>
    </lineage>
</organism>
<keyword evidence="4 8" id="KW-0418">Kinase</keyword>
<feature type="transmembrane region" description="Helical" evidence="6">
    <location>
        <begin position="20"/>
        <end position="38"/>
    </location>
</feature>
<evidence type="ECO:0000313" key="9">
    <source>
        <dbReference type="Proteomes" id="UP000295537"/>
    </source>
</evidence>
<dbReference type="InterPro" id="IPR043129">
    <property type="entry name" value="ATPase_NBD"/>
</dbReference>
<comment type="caution">
    <text evidence="8">The sequence shown here is derived from an EMBL/GenBank/DDBJ whole genome shotgun (WGS) entry which is preliminary data.</text>
</comment>
<keyword evidence="3" id="KW-0547">Nucleotide-binding</keyword>
<dbReference type="EMBL" id="SLXJ01000008">
    <property type="protein sequence ID" value="TCP17030.1"/>
    <property type="molecule type" value="Genomic_DNA"/>
</dbReference>
<evidence type="ECO:0000256" key="5">
    <source>
        <dbReference type="ARBA" id="ARBA00022840"/>
    </source>
</evidence>
<gene>
    <name evidence="8" type="ORF">EV693_10883</name>
</gene>
<keyword evidence="6" id="KW-0812">Transmembrane</keyword>
<feature type="domain" description="Carbohydrate kinase FGGY C-terminal" evidence="7">
    <location>
        <begin position="1"/>
        <end position="32"/>
    </location>
</feature>
<accession>A0A4R2N7V5</accession>